<dbReference type="FunFam" id="3.90.76.10:FF:000001">
    <property type="entry name" value="Oligopeptide ABC transporter substrate-binding protein"/>
    <property type="match status" value="1"/>
</dbReference>
<name>A0A849XPT8_9FIRM</name>
<dbReference type="AlphaFoldDB" id="A0A849XPT8"/>
<sequence>MKKRMIALVLSSVMILSLVACGGEKAGEKKTSSGEKDEEQYINTYMVSEPTTLDPSLRSDAYSSEILISTLEGLIRIEERDGEYKIMPGDAETWENSDDGKVWTFHIGKDRKWSDGEAVTADQYVYSLQRSADPETGCPNSYFVTPILNYDAVSTGEMEPEQLGVKAVDEYTLEITLTNPMPSFLESTDASIFYPQRKDIVEKYGDQYGTDADKMVYNGPFTVDEWTHNSSIKLAKNDEYWDKENVDLGAVNYQIISDTSAITNAYDSGQIDFISASSQEDLQKYEGDDNNTYTKTSGGQITFQFYNTKDEIFSNKKIREAFTLAVDHDDMNDMGFSGMREPLYGWIAPALTVGEKSLREEAGDPLKDLKKDLDKSGKTAKDILIEGMKELGLGDDPSKLDVTYSLAGTSDWFHTFGEYLQQMYKETLGINLKIDFSEWGIFQDNLTNGKYQIGFMSWGAYYNDPYDMLSVNMTDFNQIYTGWSNEEYDQLSKAGSTEMDETKRMDDYVKAERIFIEDYVTCPLATSVTHQFSKSYVHSKYVDYGEDWLYFAHPGWKNVYTSGR</sequence>
<feature type="signal peptide" evidence="5">
    <location>
        <begin position="1"/>
        <end position="22"/>
    </location>
</feature>
<dbReference type="CDD" id="cd08504">
    <property type="entry name" value="PBP2_OppA"/>
    <property type="match status" value="1"/>
</dbReference>
<accession>A0A849XPT8</accession>
<feature type="domain" description="Solute-binding protein family 5" evidence="6">
    <location>
        <begin position="85"/>
        <end position="473"/>
    </location>
</feature>
<dbReference type="Pfam" id="PF00496">
    <property type="entry name" value="SBP_bac_5"/>
    <property type="match status" value="1"/>
</dbReference>
<evidence type="ECO:0000256" key="1">
    <source>
        <dbReference type="ARBA" id="ARBA00004196"/>
    </source>
</evidence>
<organism evidence="7 8">
    <name type="scientific">Coprococcus comes</name>
    <dbReference type="NCBI Taxonomy" id="410072"/>
    <lineage>
        <taxon>Bacteria</taxon>
        <taxon>Bacillati</taxon>
        <taxon>Bacillota</taxon>
        <taxon>Clostridia</taxon>
        <taxon>Lachnospirales</taxon>
        <taxon>Lachnospiraceae</taxon>
        <taxon>Coprococcus</taxon>
    </lineage>
</organism>
<dbReference type="PIRSF" id="PIRSF002741">
    <property type="entry name" value="MppA"/>
    <property type="match status" value="1"/>
</dbReference>
<dbReference type="InterPro" id="IPR039424">
    <property type="entry name" value="SBP_5"/>
</dbReference>
<keyword evidence="4 5" id="KW-0732">Signal</keyword>
<dbReference type="Gene3D" id="3.40.190.10">
    <property type="entry name" value="Periplasmic binding protein-like II"/>
    <property type="match status" value="1"/>
</dbReference>
<comment type="subcellular location">
    <subcellularLocation>
        <location evidence="1">Cell envelope</location>
    </subcellularLocation>
</comment>
<dbReference type="GO" id="GO:1904680">
    <property type="term" value="F:peptide transmembrane transporter activity"/>
    <property type="evidence" value="ECO:0007669"/>
    <property type="project" value="TreeGrafter"/>
</dbReference>
<dbReference type="InterPro" id="IPR030678">
    <property type="entry name" value="Peptide/Ni-bd"/>
</dbReference>
<dbReference type="GO" id="GO:0015833">
    <property type="term" value="P:peptide transport"/>
    <property type="evidence" value="ECO:0007669"/>
    <property type="project" value="TreeGrafter"/>
</dbReference>
<gene>
    <name evidence="7" type="ORF">HUU93_07310</name>
</gene>
<dbReference type="InterPro" id="IPR000914">
    <property type="entry name" value="SBP_5_dom"/>
</dbReference>
<evidence type="ECO:0000256" key="5">
    <source>
        <dbReference type="SAM" id="SignalP"/>
    </source>
</evidence>
<evidence type="ECO:0000256" key="3">
    <source>
        <dbReference type="ARBA" id="ARBA00022448"/>
    </source>
</evidence>
<proteinExistence type="inferred from homology"/>
<evidence type="ECO:0000259" key="6">
    <source>
        <dbReference type="Pfam" id="PF00496"/>
    </source>
</evidence>
<dbReference type="Gene3D" id="3.10.105.10">
    <property type="entry name" value="Dipeptide-binding Protein, Domain 3"/>
    <property type="match status" value="1"/>
</dbReference>
<dbReference type="PANTHER" id="PTHR30290:SF10">
    <property type="entry name" value="PERIPLASMIC OLIGOPEPTIDE-BINDING PROTEIN-RELATED"/>
    <property type="match status" value="1"/>
</dbReference>
<dbReference type="GO" id="GO:0043190">
    <property type="term" value="C:ATP-binding cassette (ABC) transporter complex"/>
    <property type="evidence" value="ECO:0007669"/>
    <property type="project" value="InterPro"/>
</dbReference>
<dbReference type="GO" id="GO:0030313">
    <property type="term" value="C:cell envelope"/>
    <property type="evidence" value="ECO:0007669"/>
    <property type="project" value="UniProtKB-SubCell"/>
</dbReference>
<dbReference type="PANTHER" id="PTHR30290">
    <property type="entry name" value="PERIPLASMIC BINDING COMPONENT OF ABC TRANSPORTER"/>
    <property type="match status" value="1"/>
</dbReference>
<reference evidence="7 8" key="1">
    <citation type="submission" date="2020-04" db="EMBL/GenBank/DDBJ databases">
        <authorList>
            <person name="Pieper L."/>
        </authorList>
    </citation>
    <scope>NUCLEOTIDE SEQUENCE [LARGE SCALE GENOMIC DNA]</scope>
    <source>
        <strain evidence="7 8">F22</strain>
    </source>
</reference>
<dbReference type="PROSITE" id="PS51257">
    <property type="entry name" value="PROKAR_LIPOPROTEIN"/>
    <property type="match status" value="1"/>
</dbReference>
<evidence type="ECO:0000256" key="4">
    <source>
        <dbReference type="ARBA" id="ARBA00022729"/>
    </source>
</evidence>
<comment type="caution">
    <text evidence="7">The sequence shown here is derived from an EMBL/GenBank/DDBJ whole genome shotgun (WGS) entry which is preliminary data.</text>
</comment>
<evidence type="ECO:0000313" key="8">
    <source>
        <dbReference type="Proteomes" id="UP000554488"/>
    </source>
</evidence>
<protein>
    <submittedName>
        <fullName evidence="7">Peptide ABC transporter substrate-binding protein</fullName>
    </submittedName>
</protein>
<reference evidence="7 8" key="2">
    <citation type="submission" date="2020-07" db="EMBL/GenBank/DDBJ databases">
        <title>Bacterial metabolism rescues the inhibition of intestinal drug absorption by food and drug additives.</title>
        <authorList>
            <person name="Zou L."/>
            <person name="Spanogiannopoulos P."/>
            <person name="Chien H.-C."/>
            <person name="Pieper L.M."/>
            <person name="Cai W."/>
            <person name="Khuri N."/>
            <person name="Pottel J."/>
            <person name="Vora B."/>
            <person name="Ni Z."/>
            <person name="Tsakalozou E."/>
            <person name="Zhang W."/>
            <person name="Shoichet B.K."/>
            <person name="Giacomini K.M."/>
            <person name="Turnbaugh P.J."/>
        </authorList>
    </citation>
    <scope>NUCLEOTIDE SEQUENCE [LARGE SCALE GENOMIC DNA]</scope>
    <source>
        <strain evidence="7 8">F22</strain>
    </source>
</reference>
<dbReference type="RefSeq" id="WP_175305661.1">
    <property type="nucleotide sequence ID" value="NZ_JABWDC010000021.1"/>
</dbReference>
<dbReference type="SUPFAM" id="SSF53850">
    <property type="entry name" value="Periplasmic binding protein-like II"/>
    <property type="match status" value="1"/>
</dbReference>
<dbReference type="EMBL" id="JABWDC010000021">
    <property type="protein sequence ID" value="NUN86411.1"/>
    <property type="molecule type" value="Genomic_DNA"/>
</dbReference>
<dbReference type="GO" id="GO:0042597">
    <property type="term" value="C:periplasmic space"/>
    <property type="evidence" value="ECO:0007669"/>
    <property type="project" value="UniProtKB-ARBA"/>
</dbReference>
<dbReference type="Proteomes" id="UP000554488">
    <property type="component" value="Unassembled WGS sequence"/>
</dbReference>
<dbReference type="Gene3D" id="3.90.76.10">
    <property type="entry name" value="Dipeptide-binding Protein, Domain 1"/>
    <property type="match status" value="1"/>
</dbReference>
<keyword evidence="3" id="KW-0813">Transport</keyword>
<comment type="similarity">
    <text evidence="2">Belongs to the bacterial solute-binding protein 5 family.</text>
</comment>
<feature type="chain" id="PRO_5038954718" evidence="5">
    <location>
        <begin position="23"/>
        <end position="564"/>
    </location>
</feature>
<evidence type="ECO:0000256" key="2">
    <source>
        <dbReference type="ARBA" id="ARBA00005695"/>
    </source>
</evidence>
<evidence type="ECO:0000313" key="7">
    <source>
        <dbReference type="EMBL" id="NUN86411.1"/>
    </source>
</evidence>